<reference evidence="1 4" key="3">
    <citation type="submission" date="2018-03" db="EMBL/GenBank/DDBJ databases">
        <title>Genomic Encyclopedia of Archaeal and Bacterial Type Strains, Phase II (KMG-II): from individual species to whole genera.</title>
        <authorList>
            <person name="Goeker M."/>
        </authorList>
    </citation>
    <scope>NUCLEOTIDE SEQUENCE [LARGE SCALE GENOMIC DNA]</scope>
    <source>
        <strain evidence="1 4">DSM 17797</strain>
    </source>
</reference>
<dbReference type="Pfam" id="PF03928">
    <property type="entry name" value="HbpS-like"/>
    <property type="match status" value="1"/>
</dbReference>
<dbReference type="InterPro" id="IPR038084">
    <property type="entry name" value="PduO/GlcC-like_sf"/>
</dbReference>
<reference evidence="3" key="1">
    <citation type="submission" date="2016-11" db="EMBL/GenBank/DDBJ databases">
        <authorList>
            <person name="Varghese N."/>
            <person name="Submissions S."/>
        </authorList>
    </citation>
    <scope>NUCLEOTIDE SEQUENCE [LARGE SCALE GENOMIC DNA]</scope>
    <source>
        <strain evidence="3">DSM 19729</strain>
    </source>
</reference>
<sequence length="174" mass="18548">MKKLLFILIFITTTCIGQVNPEKKLRTNSVERYVKSVDNLTLEASYELTKRASETANSLGKKVTITILDASGNILMTTRGENVGPHNTEASRRKAFTALSTKTATLALLRNAKSNPDTQNLNTLPELLLLSGGAPVWYNGNVIGSIGIAGGGSAENDDLIAKSASISELGITVK</sequence>
<evidence type="ECO:0000313" key="1">
    <source>
        <dbReference type="EMBL" id="PRZ24106.1"/>
    </source>
</evidence>
<dbReference type="Proteomes" id="UP000237771">
    <property type="component" value="Unassembled WGS sequence"/>
</dbReference>
<evidence type="ECO:0000313" key="3">
    <source>
        <dbReference type="Proteomes" id="UP000184384"/>
    </source>
</evidence>
<dbReference type="OrthoDB" id="6464887at2"/>
<dbReference type="AlphaFoldDB" id="A0A1M5LUU4"/>
<dbReference type="EMBL" id="FQWO01000003">
    <property type="protein sequence ID" value="SHG68670.1"/>
    <property type="molecule type" value="Genomic_DNA"/>
</dbReference>
<dbReference type="EMBL" id="PVUB01000004">
    <property type="protein sequence ID" value="PRZ24106.1"/>
    <property type="molecule type" value="Genomic_DNA"/>
</dbReference>
<evidence type="ECO:0000313" key="2">
    <source>
        <dbReference type="EMBL" id="SHG68670.1"/>
    </source>
</evidence>
<organism evidence="2 3">
    <name type="scientific">Flavobacterium granuli</name>
    <dbReference type="NCBI Taxonomy" id="280093"/>
    <lineage>
        <taxon>Bacteria</taxon>
        <taxon>Pseudomonadati</taxon>
        <taxon>Bacteroidota</taxon>
        <taxon>Flavobacteriia</taxon>
        <taxon>Flavobacteriales</taxon>
        <taxon>Flavobacteriaceae</taxon>
        <taxon>Flavobacterium</taxon>
    </lineage>
</organism>
<dbReference type="InterPro" id="IPR005624">
    <property type="entry name" value="PduO/GlcC-like"/>
</dbReference>
<dbReference type="Proteomes" id="UP000184384">
    <property type="component" value="Unassembled WGS sequence"/>
</dbReference>
<gene>
    <name evidence="1" type="ORF">BC624_104223</name>
    <name evidence="2" type="ORF">SAMN05443373_103223</name>
</gene>
<protein>
    <submittedName>
        <fullName evidence="2">Uncharacterized conserved protein GlcG, DUF336 family</fullName>
    </submittedName>
    <submittedName>
        <fullName evidence="1">Uncharacterized protein GlcG (DUF336 family)</fullName>
    </submittedName>
</protein>
<reference evidence="2" key="2">
    <citation type="submission" date="2016-11" db="EMBL/GenBank/DDBJ databases">
        <authorList>
            <person name="Jaros S."/>
            <person name="Januszkiewicz K."/>
            <person name="Wedrychowicz H."/>
        </authorList>
    </citation>
    <scope>NUCLEOTIDE SEQUENCE [LARGE SCALE GENOMIC DNA]</scope>
    <source>
        <strain evidence="2">DSM 19729</strain>
    </source>
</reference>
<evidence type="ECO:0000313" key="4">
    <source>
        <dbReference type="Proteomes" id="UP000237771"/>
    </source>
</evidence>
<keyword evidence="4" id="KW-1185">Reference proteome</keyword>
<dbReference type="RefSeq" id="WP_072941783.1">
    <property type="nucleotide sequence ID" value="NZ_FQWO01000003.1"/>
</dbReference>
<proteinExistence type="predicted"/>
<dbReference type="PANTHER" id="PTHR34309">
    <property type="entry name" value="SLR1406 PROTEIN"/>
    <property type="match status" value="1"/>
</dbReference>
<dbReference type="PANTHER" id="PTHR34309:SF1">
    <property type="entry name" value="PROTEIN GLCG"/>
    <property type="match status" value="1"/>
</dbReference>
<dbReference type="SUPFAM" id="SSF143744">
    <property type="entry name" value="GlcG-like"/>
    <property type="match status" value="1"/>
</dbReference>
<name>A0A1M5LUU4_9FLAO</name>
<dbReference type="Gene3D" id="3.30.450.150">
    <property type="entry name" value="Haem-degrading domain"/>
    <property type="match status" value="1"/>
</dbReference>
<dbReference type="InterPro" id="IPR052517">
    <property type="entry name" value="GlcG_carb_metab_protein"/>
</dbReference>
<accession>A0A1M5LUU4</accession>
<dbReference type="STRING" id="280093.SAMN05443373_103223"/>